<organism evidence="7 8">
    <name type="scientific">Microbacterium enclense</name>
    <dbReference type="NCBI Taxonomy" id="993073"/>
    <lineage>
        <taxon>Bacteria</taxon>
        <taxon>Bacillati</taxon>
        <taxon>Actinomycetota</taxon>
        <taxon>Actinomycetes</taxon>
        <taxon>Micrococcales</taxon>
        <taxon>Microbacteriaceae</taxon>
        <taxon>Microbacterium</taxon>
    </lineage>
</organism>
<keyword evidence="3 7" id="KW-0238">DNA-binding</keyword>
<dbReference type="PROSITE" id="PS50937">
    <property type="entry name" value="HTH_MERR_2"/>
    <property type="match status" value="1"/>
</dbReference>
<dbReference type="CDD" id="cd01106">
    <property type="entry name" value="HTH_TipAL-Mta"/>
    <property type="match status" value="1"/>
</dbReference>
<dbReference type="GO" id="GO:0003700">
    <property type="term" value="F:DNA-binding transcription factor activity"/>
    <property type="evidence" value="ECO:0007669"/>
    <property type="project" value="InterPro"/>
</dbReference>
<dbReference type="InterPro" id="IPR047057">
    <property type="entry name" value="MerR_fam"/>
</dbReference>
<dbReference type="Gene3D" id="1.10.1660.10">
    <property type="match status" value="1"/>
</dbReference>
<dbReference type="RefSeq" id="WP_058232836.1">
    <property type="nucleotide sequence ID" value="NZ_FMYG01000006.1"/>
</dbReference>
<dbReference type="Pfam" id="PF07739">
    <property type="entry name" value="TipAS"/>
    <property type="match status" value="1"/>
</dbReference>
<dbReference type="PANTHER" id="PTHR30204:SF69">
    <property type="entry name" value="MERR-FAMILY TRANSCRIPTIONAL REGULATOR"/>
    <property type="match status" value="1"/>
</dbReference>
<keyword evidence="4" id="KW-0804">Transcription</keyword>
<keyword evidence="2" id="KW-0805">Transcription regulation</keyword>
<dbReference type="PROSITE" id="PS00552">
    <property type="entry name" value="HTH_MERR_1"/>
    <property type="match status" value="1"/>
</dbReference>
<dbReference type="OrthoDB" id="9809391at2"/>
<dbReference type="InterPro" id="IPR012925">
    <property type="entry name" value="TipAS_dom"/>
</dbReference>
<evidence type="ECO:0000259" key="6">
    <source>
        <dbReference type="PROSITE" id="PS50937"/>
    </source>
</evidence>
<dbReference type="STRING" id="993073.AS029_11960"/>
<feature type="region of interest" description="Disordered" evidence="5">
    <location>
        <begin position="147"/>
        <end position="166"/>
    </location>
</feature>
<evidence type="ECO:0000256" key="2">
    <source>
        <dbReference type="ARBA" id="ARBA00023015"/>
    </source>
</evidence>
<sequence length="248" mass="27798">MNEWPIAEVARAAGVTSRTLRHYESVGLLRPARVADNGYRFYGDAEVARLYRILSLRALEVSLPDIARALRDERTFAETVREHLATLERARTALDERIIAVRDTLTALEEGRHMSIDDALAGVDDSRYESEVRERWGDEAWKRSAARRRALTPDQRRAADEHGRDLNASLRDAAEKGLRPDDPELQHLVAAHHAWVGDQWGRVPDAASYTGLGELYVADARFAAVYGGEQNAGTIRDAMVAYAEAHLR</sequence>
<dbReference type="SUPFAM" id="SSF89082">
    <property type="entry name" value="Antibiotic binding domain of TipA-like multidrug resistance regulators"/>
    <property type="match status" value="1"/>
</dbReference>
<evidence type="ECO:0000256" key="5">
    <source>
        <dbReference type="SAM" id="MobiDB-lite"/>
    </source>
</evidence>
<accession>A0A1G6NC07</accession>
<dbReference type="InterPro" id="IPR009061">
    <property type="entry name" value="DNA-bd_dom_put_sf"/>
</dbReference>
<dbReference type="Gene3D" id="1.10.490.50">
    <property type="entry name" value="Antibiotic binding domain of TipA-like multidrug resistance regulators"/>
    <property type="match status" value="1"/>
</dbReference>
<dbReference type="Pfam" id="PF13411">
    <property type="entry name" value="MerR_1"/>
    <property type="match status" value="1"/>
</dbReference>
<name>A0A1G6NC07_9MICO</name>
<proteinExistence type="predicted"/>
<evidence type="ECO:0000313" key="7">
    <source>
        <dbReference type="EMBL" id="SDC64816.1"/>
    </source>
</evidence>
<dbReference type="PANTHER" id="PTHR30204">
    <property type="entry name" value="REDOX-CYCLING DRUG-SENSING TRANSCRIPTIONAL ACTIVATOR SOXR"/>
    <property type="match status" value="1"/>
</dbReference>
<dbReference type="AlphaFoldDB" id="A0A1G6NC07"/>
<dbReference type="PRINTS" id="PR00040">
    <property type="entry name" value="HTHMERR"/>
</dbReference>
<dbReference type="InterPro" id="IPR000551">
    <property type="entry name" value="MerR-type_HTH_dom"/>
</dbReference>
<dbReference type="EMBL" id="FMYG01000006">
    <property type="protein sequence ID" value="SDC64816.1"/>
    <property type="molecule type" value="Genomic_DNA"/>
</dbReference>
<reference evidence="7 8" key="1">
    <citation type="submission" date="2016-09" db="EMBL/GenBank/DDBJ databases">
        <authorList>
            <person name="Capua I."/>
            <person name="De Benedictis P."/>
            <person name="Joannis T."/>
            <person name="Lombin L.H."/>
            <person name="Cattoli G."/>
        </authorList>
    </citation>
    <scope>NUCLEOTIDE SEQUENCE [LARGE SCALE GENOMIC DNA]</scope>
    <source>
        <strain evidence="7 8">NIO-1002</strain>
    </source>
</reference>
<dbReference type="SUPFAM" id="SSF46955">
    <property type="entry name" value="Putative DNA-binding domain"/>
    <property type="match status" value="1"/>
</dbReference>
<gene>
    <name evidence="7" type="ORF">SAMN05216418_2668</name>
</gene>
<evidence type="ECO:0000256" key="4">
    <source>
        <dbReference type="ARBA" id="ARBA00023163"/>
    </source>
</evidence>
<dbReference type="SMART" id="SM00422">
    <property type="entry name" value="HTH_MERR"/>
    <property type="match status" value="1"/>
</dbReference>
<dbReference type="GO" id="GO:0003677">
    <property type="term" value="F:DNA binding"/>
    <property type="evidence" value="ECO:0007669"/>
    <property type="project" value="UniProtKB-KW"/>
</dbReference>
<protein>
    <submittedName>
        <fullName evidence="7">DNA-binding transcriptional regulator, MerR family</fullName>
    </submittedName>
</protein>
<dbReference type="Proteomes" id="UP000183203">
    <property type="component" value="Unassembled WGS sequence"/>
</dbReference>
<keyword evidence="1" id="KW-0678">Repressor</keyword>
<feature type="compositionally biased region" description="Basic and acidic residues" evidence="5">
    <location>
        <begin position="154"/>
        <end position="165"/>
    </location>
</feature>
<evidence type="ECO:0000256" key="1">
    <source>
        <dbReference type="ARBA" id="ARBA00022491"/>
    </source>
</evidence>
<evidence type="ECO:0000256" key="3">
    <source>
        <dbReference type="ARBA" id="ARBA00023125"/>
    </source>
</evidence>
<dbReference type="InterPro" id="IPR036244">
    <property type="entry name" value="TipA-like_antibiotic-bd"/>
</dbReference>
<evidence type="ECO:0000313" key="8">
    <source>
        <dbReference type="Proteomes" id="UP000183203"/>
    </source>
</evidence>
<feature type="domain" description="HTH merR-type" evidence="6">
    <location>
        <begin position="3"/>
        <end position="72"/>
    </location>
</feature>